<evidence type="ECO:0000313" key="1">
    <source>
        <dbReference type="EMBL" id="OCR24117.1"/>
    </source>
</evidence>
<dbReference type="EMBL" id="LGSI01000049">
    <property type="protein sequence ID" value="OCR24117.1"/>
    <property type="molecule type" value="Genomic_DNA"/>
</dbReference>
<comment type="caution">
    <text evidence="1">The sequence shown here is derived from an EMBL/GenBank/DDBJ whole genome shotgun (WGS) entry which is preliminary data.</text>
</comment>
<name>A0A1C7Z576_PSESX</name>
<dbReference type="OrthoDB" id="7015712at2"/>
<accession>A0A1C7Z576</accession>
<evidence type="ECO:0000313" key="2">
    <source>
        <dbReference type="Proteomes" id="UP000093104"/>
    </source>
</evidence>
<protein>
    <submittedName>
        <fullName evidence="1">Uncharacterized protein</fullName>
    </submittedName>
</protein>
<organism evidence="1 2">
    <name type="scientific">Pseudomonas syringae</name>
    <dbReference type="NCBI Taxonomy" id="317"/>
    <lineage>
        <taxon>Bacteria</taxon>
        <taxon>Pseudomonadati</taxon>
        <taxon>Pseudomonadota</taxon>
        <taxon>Gammaproteobacteria</taxon>
        <taxon>Pseudomonadales</taxon>
        <taxon>Pseudomonadaceae</taxon>
        <taxon>Pseudomonas</taxon>
    </lineage>
</organism>
<dbReference type="AlphaFoldDB" id="A0A1C7Z576"/>
<sequence length="493" mass="52911">MSESASGKIGLAALPDQVALPVAQIKQSHDLALGVDDVGDNGALAVVPIVAALEIGDSMTLHWKGFYDGIALIDWSGKFTFDDSNTKGPALFSIERSHVLIIEDGYAEINYQIDFASGVQSDESPTQTVHIVPPVAERLQAPYIDGHDSNQPIDPGRYPEGITVQFAAYPGMQLDDHVVLYGDGVRDAGSVVMALRIEASHIEAGAVAFSIGPEWLQANQGEKVEVFYQYARPGVAATSEALSLSVLLPLDLPPAVVEKAQAEGLPGQNEGYLLARDATSGVYVNVSESVLLGENDDLEVHWQGHPSGGRHIAQTPVSPDVRTRFLVPASAVAANMGGDSKRFDVFYRFTPFNGHAQDSRPFHLHIRPLDQERYPIIQWPRLAGAATLSLKTVAASGEDLQLGLWPFMAEGQLVTIEASGVAATGAPTRITVRDAQGVSKTEMTQRKVMSKLALGFLRTLKLNEYITVTPQISFDGGDTFFGLASNNGVKLVD</sequence>
<dbReference type="RefSeq" id="WP_065833994.1">
    <property type="nucleotide sequence ID" value="NZ_LGSI01000049.1"/>
</dbReference>
<proteinExistence type="predicted"/>
<reference evidence="1 2" key="1">
    <citation type="submission" date="2015-07" db="EMBL/GenBank/DDBJ databases">
        <title>Draft genome sequence of a diazotrophic, plant growth-promoting rhizobacterium of the Pseudomonas syringae complex.</title>
        <authorList>
            <person name="Patten C.L."/>
            <person name="Jeong H."/>
        </authorList>
    </citation>
    <scope>NUCLEOTIDE SEQUENCE [LARGE SCALE GENOMIC DNA]</scope>
    <source>
        <strain evidence="1 2">GR12-2</strain>
    </source>
</reference>
<gene>
    <name evidence="1" type="ORF">AFK24_15235</name>
</gene>
<dbReference type="Proteomes" id="UP000093104">
    <property type="component" value="Unassembled WGS sequence"/>
</dbReference>